<reference evidence="2" key="1">
    <citation type="submission" date="2024-09" db="EMBL/GenBank/DDBJ databases">
        <authorList>
            <person name="Sun Q."/>
        </authorList>
    </citation>
    <scope>NUCLEOTIDE SEQUENCE [LARGE SCALE GENOMIC DNA]</scope>
    <source>
        <strain evidence="2">JCM 31273</strain>
    </source>
</reference>
<evidence type="ECO:0000313" key="2">
    <source>
        <dbReference type="EMBL" id="MFB9824073.1"/>
    </source>
</evidence>
<sequence>MCEEKEDVDTERVAITARVPAYQKEEWVKEADKLDMSQSEYLRTMVQAGRHDLGIAEDIGPVIHAEDSTGSDQEEQINDSQYQDTSTEPFNLRSDGLKAHLLEEIEREEILSFEDLVRTIAGDIEEQVDDALADLQSSDRVRYNGREGGYTMVER</sequence>
<evidence type="ECO:0000256" key="1">
    <source>
        <dbReference type="SAM" id="MobiDB-lite"/>
    </source>
</evidence>
<organism evidence="2 3">
    <name type="scientific">Halobaculum roseum</name>
    <dbReference type="NCBI Taxonomy" id="2175149"/>
    <lineage>
        <taxon>Archaea</taxon>
        <taxon>Methanobacteriati</taxon>
        <taxon>Methanobacteriota</taxon>
        <taxon>Stenosarchaea group</taxon>
        <taxon>Halobacteria</taxon>
        <taxon>Halobacteriales</taxon>
        <taxon>Haloferacaceae</taxon>
        <taxon>Halobaculum</taxon>
    </lineage>
</organism>
<feature type="region of interest" description="Disordered" evidence="1">
    <location>
        <begin position="64"/>
        <end position="90"/>
    </location>
</feature>
<evidence type="ECO:0000313" key="3">
    <source>
        <dbReference type="Proteomes" id="UP001589595"/>
    </source>
</evidence>
<accession>A0ABD5ML69</accession>
<name>A0ABD5ML69_9EURY</name>
<dbReference type="InterPro" id="IPR043828">
    <property type="entry name" value="DUF5805"/>
</dbReference>
<comment type="caution">
    <text evidence="2">The sequence shown here is derived from an EMBL/GenBank/DDBJ whole genome shotgun (WGS) entry which is preliminary data.</text>
</comment>
<protein>
    <submittedName>
        <fullName evidence="2">DUF5805 domain-containing protein</fullName>
    </submittedName>
</protein>
<dbReference type="RefSeq" id="WP_222922751.1">
    <property type="nucleotide sequence ID" value="NZ_CP082286.1"/>
</dbReference>
<dbReference type="EMBL" id="JBHMAJ010000006">
    <property type="protein sequence ID" value="MFB9824073.1"/>
    <property type="molecule type" value="Genomic_DNA"/>
</dbReference>
<feature type="compositionally biased region" description="Polar residues" evidence="1">
    <location>
        <begin position="78"/>
        <end position="89"/>
    </location>
</feature>
<dbReference type="AlphaFoldDB" id="A0ABD5ML69"/>
<dbReference type="GeneID" id="67210096"/>
<dbReference type="Pfam" id="PF19121">
    <property type="entry name" value="DUF5805"/>
    <property type="match status" value="1"/>
</dbReference>
<keyword evidence="3" id="KW-1185">Reference proteome</keyword>
<gene>
    <name evidence="2" type="ORF">ACFFOL_07795</name>
</gene>
<dbReference type="Proteomes" id="UP001589595">
    <property type="component" value="Unassembled WGS sequence"/>
</dbReference>
<proteinExistence type="predicted"/>